<accession>A0A5P1RA02</accession>
<dbReference type="OrthoDB" id="6114836at2"/>
<name>A0A5P1RA02_9GAMM</name>
<dbReference type="RefSeq" id="WP_138988401.1">
    <property type="nucleotide sequence ID" value="NZ_CP043869.1"/>
</dbReference>
<dbReference type="KEGG" id="ncu:F0U83_07030"/>
<keyword evidence="2" id="KW-1185">Reference proteome</keyword>
<organism evidence="1 2">
    <name type="scientific">Neptunomonas concharum</name>
    <dbReference type="NCBI Taxonomy" id="1031538"/>
    <lineage>
        <taxon>Bacteria</taxon>
        <taxon>Pseudomonadati</taxon>
        <taxon>Pseudomonadota</taxon>
        <taxon>Gammaproteobacteria</taxon>
        <taxon>Oceanospirillales</taxon>
        <taxon>Oceanospirillaceae</taxon>
        <taxon>Neptunomonas</taxon>
    </lineage>
</organism>
<protein>
    <submittedName>
        <fullName evidence="1">Uncharacterized protein</fullName>
    </submittedName>
</protein>
<proteinExistence type="predicted"/>
<reference evidence="1 2" key="1">
    <citation type="journal article" date="2019" name="Biochem. Eng. J.">
        <title>Metabolic engineering of the marine bacteria Neptunomonas concharum for the production of acetoin and meso-2,3-butanediol from acetate.</title>
        <authorList>
            <person name="Li W."/>
            <person name="Pu N."/>
            <person name="Liu C.-X."/>
            <person name="Yuan Q.-P."/>
            <person name="Li Z.-J."/>
        </authorList>
    </citation>
    <scope>NUCLEOTIDE SEQUENCE [LARGE SCALE GENOMIC DNA]</scope>
    <source>
        <strain evidence="1 2">JCM17730</strain>
    </source>
</reference>
<sequence length="338" mass="38671">MQLHSITDINWSDGVFMRQFGHCFFMATSSGEPPNHGGDVSSDMKKSASVFSLLESDCDVSDVVTEEELRLIAEWPVHDLVSLLNDPETRADMHADDFIRFHERAGRVMEALLGHIQPDILTVRFGVGGVIADLNVPFNLTERFLEQLWRYERPISHWVRKQSDELTSVALLGRPYALADATISIREISGMSRFDAIENQCYDAYLRQIYLRAFNLYGVYPVALDDLGVRGVDPWMQVAAGRDIRPAYCTGRQLQLFARRSFRDFKIPFELFSILRHLPLLLPASERLKITDWRALLQEELSASWLRGETGEWIEAVIELLDLHEENQLIPPSQLHIS</sequence>
<evidence type="ECO:0000313" key="1">
    <source>
        <dbReference type="EMBL" id="QEQ96479.1"/>
    </source>
</evidence>
<dbReference type="AlphaFoldDB" id="A0A5P1RA02"/>
<evidence type="ECO:0000313" key="2">
    <source>
        <dbReference type="Proteomes" id="UP000324760"/>
    </source>
</evidence>
<gene>
    <name evidence="1" type="ORF">F0U83_07030</name>
</gene>
<dbReference type="Proteomes" id="UP000324760">
    <property type="component" value="Chromosome"/>
</dbReference>
<dbReference type="EMBL" id="CP043869">
    <property type="protein sequence ID" value="QEQ96479.1"/>
    <property type="molecule type" value="Genomic_DNA"/>
</dbReference>